<evidence type="ECO:0000313" key="4">
    <source>
        <dbReference type="Proteomes" id="UP000004699"/>
    </source>
</evidence>
<dbReference type="Proteomes" id="UP000004699">
    <property type="component" value="Unassembled WGS sequence"/>
</dbReference>
<reference evidence="4" key="1">
    <citation type="journal article" date="2013" name="BMC Microbiol.">
        <title>Taxonomy and evolution of bacteriochlorophyll a-containing members of the OM60/NOR5 clade of marine gammaproteobacteria: description of Luminiphilus syltensis gen. nov., sp. nov., reclassification of Haliea rubra as Pseudohaliea rubra gen. nov., comb. nov., and emendation of Chromatocurvus halotolerans.</title>
        <authorList>
            <person name="Spring S."/>
            <person name="Riedel T."/>
            <person name="Sproer C."/>
            <person name="Yan S."/>
            <person name="Harder J."/>
            <person name="Fuchs B.M."/>
        </authorList>
    </citation>
    <scope>NUCLEOTIDE SEQUENCE [LARGE SCALE GENOMIC DNA]</scope>
    <source>
        <strain evidence="4">NOR51-B</strain>
    </source>
</reference>
<dbReference type="InterPro" id="IPR002347">
    <property type="entry name" value="SDR_fam"/>
</dbReference>
<dbReference type="GO" id="GO:0016491">
    <property type="term" value="F:oxidoreductase activity"/>
    <property type="evidence" value="ECO:0007669"/>
    <property type="project" value="UniProtKB-KW"/>
</dbReference>
<protein>
    <submittedName>
        <fullName evidence="3">Short-chain dehydrogenase/reductase SDR</fullName>
    </submittedName>
</protein>
<gene>
    <name evidence="3" type="ORF">NOR51B_737</name>
</gene>
<accession>B8KSN3</accession>
<dbReference type="Pfam" id="PF13561">
    <property type="entry name" value="adh_short_C2"/>
    <property type="match status" value="1"/>
</dbReference>
<dbReference type="PROSITE" id="PS00061">
    <property type="entry name" value="ADH_SHORT"/>
    <property type="match status" value="1"/>
</dbReference>
<evidence type="ECO:0000313" key="3">
    <source>
        <dbReference type="EMBL" id="EED34798.1"/>
    </source>
</evidence>
<dbReference type="eggNOG" id="COG1028">
    <property type="taxonomic scope" value="Bacteria"/>
</dbReference>
<keyword evidence="2" id="KW-0560">Oxidoreductase</keyword>
<organism evidence="3 4">
    <name type="scientific">Luminiphilus syltensis NOR5-1B</name>
    <dbReference type="NCBI Taxonomy" id="565045"/>
    <lineage>
        <taxon>Bacteria</taxon>
        <taxon>Pseudomonadati</taxon>
        <taxon>Pseudomonadota</taxon>
        <taxon>Gammaproteobacteria</taxon>
        <taxon>Cellvibrionales</taxon>
        <taxon>Halieaceae</taxon>
        <taxon>Luminiphilus</taxon>
    </lineage>
</organism>
<evidence type="ECO:0000256" key="1">
    <source>
        <dbReference type="ARBA" id="ARBA00006484"/>
    </source>
</evidence>
<evidence type="ECO:0000256" key="2">
    <source>
        <dbReference type="ARBA" id="ARBA00023002"/>
    </source>
</evidence>
<proteinExistence type="inferred from homology"/>
<dbReference type="PANTHER" id="PTHR24321:SF8">
    <property type="entry name" value="ESTRADIOL 17-BETA-DEHYDROGENASE 8-RELATED"/>
    <property type="match status" value="1"/>
</dbReference>
<keyword evidence="4" id="KW-1185">Reference proteome</keyword>
<dbReference type="RefSeq" id="WP_009019546.1">
    <property type="nucleotide sequence ID" value="NZ_DS999411.1"/>
</dbReference>
<dbReference type="STRING" id="565045.NOR51B_737"/>
<dbReference type="CDD" id="cd05233">
    <property type="entry name" value="SDR_c"/>
    <property type="match status" value="1"/>
</dbReference>
<comment type="similarity">
    <text evidence="1">Belongs to the short-chain dehydrogenases/reductases (SDR) family.</text>
</comment>
<dbReference type="SUPFAM" id="SSF51735">
    <property type="entry name" value="NAD(P)-binding Rossmann-fold domains"/>
    <property type="match status" value="1"/>
</dbReference>
<dbReference type="AlphaFoldDB" id="B8KSN3"/>
<name>B8KSN3_9GAMM</name>
<dbReference type="EMBL" id="DS999411">
    <property type="protein sequence ID" value="EED34798.1"/>
    <property type="molecule type" value="Genomic_DNA"/>
</dbReference>
<dbReference type="InterPro" id="IPR036291">
    <property type="entry name" value="NAD(P)-bd_dom_sf"/>
</dbReference>
<dbReference type="InterPro" id="IPR020904">
    <property type="entry name" value="Sc_DH/Rdtase_CS"/>
</dbReference>
<sequence length="256" mass="26300">MGLLEGKVVVVLGASDERSMGAAAARYCLESGAQVVVASRSGEKVAALAKNLGCAAFTCDITSDEQLEGLASFAVEQFGQLDVALNFAGVEAGGAIAELTRDAVMHSADVHLAGTVMFIRFMAEKMSDGGAIVTTSSQTALLAPPGLAAYAGAKAGADHVVRIAANEYGARGIRVNAVAPGFTPSAMTEAYLQMPTVEKAFKKEIALPRLASVLDIAKAAAWLASDDCFATGVVLDVSAGQTLRRIPTVDEMMGEG</sequence>
<dbReference type="PANTHER" id="PTHR24321">
    <property type="entry name" value="DEHYDROGENASES, SHORT CHAIN"/>
    <property type="match status" value="1"/>
</dbReference>
<dbReference type="HOGENOM" id="CLU_010194_1_0_6"/>
<dbReference type="PRINTS" id="PR00081">
    <property type="entry name" value="GDHRDH"/>
</dbReference>
<dbReference type="Gene3D" id="3.40.50.720">
    <property type="entry name" value="NAD(P)-binding Rossmann-like Domain"/>
    <property type="match status" value="1"/>
</dbReference>